<comment type="caution">
    <text evidence="1">The sequence shown here is derived from an EMBL/GenBank/DDBJ whole genome shotgun (WGS) entry which is preliminary data.</text>
</comment>
<sequence>MENTHRLKISRLFPYPQLLKRGKERLGAIFLDIGCCCKFCALIRLGNDIRKAIADGYPVENVIASDLQSSVVPVSGKSPKSLISHFQDAFSPSHLAIVKPSTEVSTTPAPALNTLTSLNPLHGHVSAIHASALFHLFDDQYQLRLARALAGLLFPEPGSMIFGRHAGLPHAGWVIPGKIIKDMYCHSQKSWEELWNEQIFGKGTVKVETELTEAGEFEVSRCLQPPPGVKFYWLTWSVTRL</sequence>
<accession>A0ACB8TDA7</accession>
<dbReference type="Proteomes" id="UP000814140">
    <property type="component" value="Unassembled WGS sequence"/>
</dbReference>
<organism evidence="1 2">
    <name type="scientific">Artomyces pyxidatus</name>
    <dbReference type="NCBI Taxonomy" id="48021"/>
    <lineage>
        <taxon>Eukaryota</taxon>
        <taxon>Fungi</taxon>
        <taxon>Dikarya</taxon>
        <taxon>Basidiomycota</taxon>
        <taxon>Agaricomycotina</taxon>
        <taxon>Agaricomycetes</taxon>
        <taxon>Russulales</taxon>
        <taxon>Auriscalpiaceae</taxon>
        <taxon>Artomyces</taxon>
    </lineage>
</organism>
<reference evidence="1" key="1">
    <citation type="submission" date="2021-03" db="EMBL/GenBank/DDBJ databases">
        <authorList>
            <consortium name="DOE Joint Genome Institute"/>
            <person name="Ahrendt S."/>
            <person name="Looney B.P."/>
            <person name="Miyauchi S."/>
            <person name="Morin E."/>
            <person name="Drula E."/>
            <person name="Courty P.E."/>
            <person name="Chicoki N."/>
            <person name="Fauchery L."/>
            <person name="Kohler A."/>
            <person name="Kuo A."/>
            <person name="Labutti K."/>
            <person name="Pangilinan J."/>
            <person name="Lipzen A."/>
            <person name="Riley R."/>
            <person name="Andreopoulos W."/>
            <person name="He G."/>
            <person name="Johnson J."/>
            <person name="Barry K.W."/>
            <person name="Grigoriev I.V."/>
            <person name="Nagy L."/>
            <person name="Hibbett D."/>
            <person name="Henrissat B."/>
            <person name="Matheny P.B."/>
            <person name="Labbe J."/>
            <person name="Martin F."/>
        </authorList>
    </citation>
    <scope>NUCLEOTIDE SEQUENCE</scope>
    <source>
        <strain evidence="1">HHB10654</strain>
    </source>
</reference>
<reference evidence="1" key="2">
    <citation type="journal article" date="2022" name="New Phytol.">
        <title>Evolutionary transition to the ectomycorrhizal habit in the genomes of a hyperdiverse lineage of mushroom-forming fungi.</title>
        <authorList>
            <person name="Looney B."/>
            <person name="Miyauchi S."/>
            <person name="Morin E."/>
            <person name="Drula E."/>
            <person name="Courty P.E."/>
            <person name="Kohler A."/>
            <person name="Kuo A."/>
            <person name="LaButti K."/>
            <person name="Pangilinan J."/>
            <person name="Lipzen A."/>
            <person name="Riley R."/>
            <person name="Andreopoulos W."/>
            <person name="He G."/>
            <person name="Johnson J."/>
            <person name="Nolan M."/>
            <person name="Tritt A."/>
            <person name="Barry K.W."/>
            <person name="Grigoriev I.V."/>
            <person name="Nagy L.G."/>
            <person name="Hibbett D."/>
            <person name="Henrissat B."/>
            <person name="Matheny P.B."/>
            <person name="Labbe J."/>
            <person name="Martin F.M."/>
        </authorList>
    </citation>
    <scope>NUCLEOTIDE SEQUENCE</scope>
    <source>
        <strain evidence="1">HHB10654</strain>
    </source>
</reference>
<keyword evidence="2" id="KW-1185">Reference proteome</keyword>
<proteinExistence type="predicted"/>
<dbReference type="EMBL" id="MU277192">
    <property type="protein sequence ID" value="KAI0066436.1"/>
    <property type="molecule type" value="Genomic_DNA"/>
</dbReference>
<protein>
    <submittedName>
        <fullName evidence="1">Uncharacterized protein</fullName>
    </submittedName>
</protein>
<evidence type="ECO:0000313" key="1">
    <source>
        <dbReference type="EMBL" id="KAI0066436.1"/>
    </source>
</evidence>
<evidence type="ECO:0000313" key="2">
    <source>
        <dbReference type="Proteomes" id="UP000814140"/>
    </source>
</evidence>
<gene>
    <name evidence="1" type="ORF">BV25DRAFT_1878320</name>
</gene>
<name>A0ACB8TDA7_9AGAM</name>